<dbReference type="AlphaFoldDB" id="A0A936ZEL0"/>
<evidence type="ECO:0000313" key="2">
    <source>
        <dbReference type="EMBL" id="MBL0403344.1"/>
    </source>
</evidence>
<gene>
    <name evidence="2" type="ORF">JKG68_05150</name>
</gene>
<evidence type="ECO:0008006" key="4">
    <source>
        <dbReference type="Google" id="ProtNLM"/>
    </source>
</evidence>
<organism evidence="2 3">
    <name type="scientific">Microvirga aerilata</name>
    <dbReference type="NCBI Taxonomy" id="670292"/>
    <lineage>
        <taxon>Bacteria</taxon>
        <taxon>Pseudomonadati</taxon>
        <taxon>Pseudomonadota</taxon>
        <taxon>Alphaproteobacteria</taxon>
        <taxon>Hyphomicrobiales</taxon>
        <taxon>Methylobacteriaceae</taxon>
        <taxon>Microvirga</taxon>
    </lineage>
</organism>
<name>A0A936ZEL0_9HYPH</name>
<protein>
    <recommendedName>
        <fullName evidence="4">Anti-sigma factor NepR domain-containing protein</fullName>
    </recommendedName>
</protein>
<dbReference type="RefSeq" id="WP_202056570.1">
    <property type="nucleotide sequence ID" value="NZ_JAEQMY010000005.1"/>
</dbReference>
<proteinExistence type="predicted"/>
<feature type="region of interest" description="Disordered" evidence="1">
    <location>
        <begin position="1"/>
        <end position="22"/>
    </location>
</feature>
<dbReference type="EMBL" id="JAEQMY010000005">
    <property type="protein sequence ID" value="MBL0403344.1"/>
    <property type="molecule type" value="Genomic_DNA"/>
</dbReference>
<dbReference type="Proteomes" id="UP000605848">
    <property type="component" value="Unassembled WGS sequence"/>
</dbReference>
<evidence type="ECO:0000256" key="1">
    <source>
        <dbReference type="SAM" id="MobiDB-lite"/>
    </source>
</evidence>
<sequence length="68" mass="7402">MLGLPPTDAPAATFSLPADSASNRLLDSPELQRLGELLQETYAPVEESLPARLAELVETLARREQGRE</sequence>
<keyword evidence="3" id="KW-1185">Reference proteome</keyword>
<accession>A0A936ZEL0</accession>
<evidence type="ECO:0000313" key="3">
    <source>
        <dbReference type="Proteomes" id="UP000605848"/>
    </source>
</evidence>
<comment type="caution">
    <text evidence="2">The sequence shown here is derived from an EMBL/GenBank/DDBJ whole genome shotgun (WGS) entry which is preliminary data.</text>
</comment>
<reference evidence="2" key="1">
    <citation type="submission" date="2021-01" db="EMBL/GenBank/DDBJ databases">
        <title>Microvirga sp.</title>
        <authorList>
            <person name="Kim M.K."/>
        </authorList>
    </citation>
    <scope>NUCLEOTIDE SEQUENCE</scope>
    <source>
        <strain evidence="2">5420S-16</strain>
    </source>
</reference>